<feature type="transmembrane region" description="Helical" evidence="1">
    <location>
        <begin position="57"/>
        <end position="81"/>
    </location>
</feature>
<dbReference type="PANTHER" id="PTHR46154:SF2">
    <property type="entry name" value="SOLUTE SYMPORTER FAMILY TRANSPORTER (AFU_ORTHOLOGUE AFUA_6G03200)"/>
    <property type="match status" value="1"/>
</dbReference>
<organism evidence="2 3">
    <name type="scientific">Calycina marina</name>
    <dbReference type="NCBI Taxonomy" id="1763456"/>
    <lineage>
        <taxon>Eukaryota</taxon>
        <taxon>Fungi</taxon>
        <taxon>Dikarya</taxon>
        <taxon>Ascomycota</taxon>
        <taxon>Pezizomycotina</taxon>
        <taxon>Leotiomycetes</taxon>
        <taxon>Helotiales</taxon>
        <taxon>Pezizellaceae</taxon>
        <taxon>Calycina</taxon>
    </lineage>
</organism>
<dbReference type="EMBL" id="MU253898">
    <property type="protein sequence ID" value="KAG9244558.1"/>
    <property type="molecule type" value="Genomic_DNA"/>
</dbReference>
<feature type="transmembrane region" description="Helical" evidence="1">
    <location>
        <begin position="24"/>
        <end position="45"/>
    </location>
</feature>
<gene>
    <name evidence="2" type="ORF">BJ878DRAFT_64315</name>
</gene>
<dbReference type="PANTHER" id="PTHR46154">
    <property type="match status" value="1"/>
</dbReference>
<dbReference type="AlphaFoldDB" id="A0A9P8CEX0"/>
<dbReference type="GO" id="GO:0015204">
    <property type="term" value="F:urea transmembrane transporter activity"/>
    <property type="evidence" value="ECO:0007669"/>
    <property type="project" value="InterPro"/>
</dbReference>
<evidence type="ECO:0000313" key="2">
    <source>
        <dbReference type="EMBL" id="KAG9244558.1"/>
    </source>
</evidence>
<protein>
    <submittedName>
        <fullName evidence="2">Uncharacterized protein</fullName>
    </submittedName>
</protein>
<sequence>MTPSRPVPGNTGGSYLTLKSNSRLIFGVIELCHGFGTVFLDQGYWQRAIASRPTTAVRAYILGSLAWCVFLHFLSIASQLLHQTLFHRAREMQADSGKLVCNPIRICDNSWTFSSRSDQQFKVPNLSRRHDRRSSTDRSSCTICGSRFTRKRLLDCTSHHALHGRDLLRIIRTHRSILDPDI</sequence>
<evidence type="ECO:0000256" key="1">
    <source>
        <dbReference type="SAM" id="Phobius"/>
    </source>
</evidence>
<keyword evidence="3" id="KW-1185">Reference proteome</keyword>
<proteinExistence type="predicted"/>
<dbReference type="Gene3D" id="1.20.1730.10">
    <property type="entry name" value="Sodium/glucose cotransporter"/>
    <property type="match status" value="1"/>
</dbReference>
<dbReference type="GO" id="GO:0005886">
    <property type="term" value="C:plasma membrane"/>
    <property type="evidence" value="ECO:0007669"/>
    <property type="project" value="TreeGrafter"/>
</dbReference>
<reference evidence="2" key="1">
    <citation type="journal article" date="2021" name="IMA Fungus">
        <title>Genomic characterization of three marine fungi, including Emericellopsis atlantica sp. nov. with signatures of a generalist lifestyle and marine biomass degradation.</title>
        <authorList>
            <person name="Hagestad O.C."/>
            <person name="Hou L."/>
            <person name="Andersen J.H."/>
            <person name="Hansen E.H."/>
            <person name="Altermark B."/>
            <person name="Li C."/>
            <person name="Kuhnert E."/>
            <person name="Cox R.J."/>
            <person name="Crous P.W."/>
            <person name="Spatafora J.W."/>
            <person name="Lail K."/>
            <person name="Amirebrahimi M."/>
            <person name="Lipzen A."/>
            <person name="Pangilinan J."/>
            <person name="Andreopoulos W."/>
            <person name="Hayes R.D."/>
            <person name="Ng V."/>
            <person name="Grigoriev I.V."/>
            <person name="Jackson S.A."/>
            <person name="Sutton T.D.S."/>
            <person name="Dobson A.D.W."/>
            <person name="Rama T."/>
        </authorList>
    </citation>
    <scope>NUCLEOTIDE SEQUENCE</scope>
    <source>
        <strain evidence="2">TRa3180A</strain>
    </source>
</reference>
<name>A0A9P8CEX0_9HELO</name>
<dbReference type="InterPro" id="IPR038377">
    <property type="entry name" value="Na/Glc_symporter_sf"/>
</dbReference>
<dbReference type="OrthoDB" id="6132759at2759"/>
<evidence type="ECO:0000313" key="3">
    <source>
        <dbReference type="Proteomes" id="UP000887226"/>
    </source>
</evidence>
<comment type="caution">
    <text evidence="2">The sequence shown here is derived from an EMBL/GenBank/DDBJ whole genome shotgun (WGS) entry which is preliminary data.</text>
</comment>
<accession>A0A9P8CEX0</accession>
<dbReference type="Proteomes" id="UP000887226">
    <property type="component" value="Unassembled WGS sequence"/>
</dbReference>
<keyword evidence="1" id="KW-1133">Transmembrane helix</keyword>
<dbReference type="InterPro" id="IPR031155">
    <property type="entry name" value="DUR"/>
</dbReference>
<keyword evidence="1" id="KW-0472">Membrane</keyword>
<keyword evidence="1" id="KW-0812">Transmembrane</keyword>